<dbReference type="EMBL" id="CAKMRJ010005523">
    <property type="protein sequence ID" value="CAH1445236.1"/>
    <property type="molecule type" value="Genomic_DNA"/>
</dbReference>
<name>A0AAU9P5I4_9ASTR</name>
<comment type="caution">
    <text evidence="1">The sequence shown here is derived from an EMBL/GenBank/DDBJ whole genome shotgun (WGS) entry which is preliminary data.</text>
</comment>
<reference evidence="1 2" key="1">
    <citation type="submission" date="2022-01" db="EMBL/GenBank/DDBJ databases">
        <authorList>
            <person name="Xiong W."/>
            <person name="Schranz E."/>
        </authorList>
    </citation>
    <scope>NUCLEOTIDE SEQUENCE [LARGE SCALE GENOMIC DNA]</scope>
</reference>
<accession>A0AAU9P5I4</accession>
<organism evidence="1 2">
    <name type="scientific">Lactuca virosa</name>
    <dbReference type="NCBI Taxonomy" id="75947"/>
    <lineage>
        <taxon>Eukaryota</taxon>
        <taxon>Viridiplantae</taxon>
        <taxon>Streptophyta</taxon>
        <taxon>Embryophyta</taxon>
        <taxon>Tracheophyta</taxon>
        <taxon>Spermatophyta</taxon>
        <taxon>Magnoliopsida</taxon>
        <taxon>eudicotyledons</taxon>
        <taxon>Gunneridae</taxon>
        <taxon>Pentapetalae</taxon>
        <taxon>asterids</taxon>
        <taxon>campanulids</taxon>
        <taxon>Asterales</taxon>
        <taxon>Asteraceae</taxon>
        <taxon>Cichorioideae</taxon>
        <taxon>Cichorieae</taxon>
        <taxon>Lactucinae</taxon>
        <taxon>Lactuca</taxon>
    </lineage>
</organism>
<gene>
    <name evidence="1" type="ORF">LVIROSA_LOCUS31009</name>
</gene>
<protein>
    <submittedName>
        <fullName evidence="1">Uncharacterized protein</fullName>
    </submittedName>
</protein>
<sequence>MPPPNQQTCYRIPTIISEPYLYQNRLELSPNQPLKTISNTARNVIPYPSPSSMGRFGFDLDLLLRSESPIFFIYRGLALEGPLPHTLFLYYYSVSHSTLTPFFPPSTATFLSTTVFRPKIFAPPPPSTVSHRFIVSDHFPGDISIII</sequence>
<proteinExistence type="predicted"/>
<dbReference type="AlphaFoldDB" id="A0AAU9P5I4"/>
<dbReference type="Proteomes" id="UP001157418">
    <property type="component" value="Unassembled WGS sequence"/>
</dbReference>
<evidence type="ECO:0000313" key="1">
    <source>
        <dbReference type="EMBL" id="CAH1445236.1"/>
    </source>
</evidence>
<evidence type="ECO:0000313" key="2">
    <source>
        <dbReference type="Proteomes" id="UP001157418"/>
    </source>
</evidence>
<keyword evidence="2" id="KW-1185">Reference proteome</keyword>